<protein>
    <submittedName>
        <fullName evidence="4">Serine/threonine protein kinase</fullName>
    </submittedName>
</protein>
<dbReference type="InterPro" id="IPR025875">
    <property type="entry name" value="Leu-rich_rpt_4"/>
</dbReference>
<evidence type="ECO:0000313" key="4">
    <source>
        <dbReference type="EMBL" id="JAP95706.1"/>
    </source>
</evidence>
<keyword evidence="3" id="KW-0175">Coiled coil</keyword>
<keyword evidence="1" id="KW-0433">Leucine-rich repeat</keyword>
<gene>
    <name evidence="4" type="ORF">TPC1_11207</name>
</gene>
<dbReference type="AlphaFoldDB" id="A0A146KJS2"/>
<accession>A0A146KJS2</accession>
<reference evidence="4" key="1">
    <citation type="submission" date="2015-07" db="EMBL/GenBank/DDBJ databases">
        <title>Adaptation to a free-living lifestyle via gene acquisitions in the diplomonad Trepomonas sp. PC1.</title>
        <authorList>
            <person name="Xu F."/>
            <person name="Jerlstrom-Hultqvist J."/>
            <person name="Kolisko M."/>
            <person name="Simpson A.G.B."/>
            <person name="Roger A.J."/>
            <person name="Svard S.G."/>
            <person name="Andersson J.O."/>
        </authorList>
    </citation>
    <scope>NUCLEOTIDE SEQUENCE</scope>
    <source>
        <strain evidence="4">PC1</strain>
    </source>
</reference>
<dbReference type="InterPro" id="IPR032675">
    <property type="entry name" value="LRR_dom_sf"/>
</dbReference>
<dbReference type="EMBL" id="GDID01000900">
    <property type="protein sequence ID" value="JAP95706.1"/>
    <property type="molecule type" value="Transcribed_RNA"/>
</dbReference>
<dbReference type="SUPFAM" id="SSF52058">
    <property type="entry name" value="L domain-like"/>
    <property type="match status" value="1"/>
</dbReference>
<organism evidence="4">
    <name type="scientific">Trepomonas sp. PC1</name>
    <dbReference type="NCBI Taxonomy" id="1076344"/>
    <lineage>
        <taxon>Eukaryota</taxon>
        <taxon>Metamonada</taxon>
        <taxon>Diplomonadida</taxon>
        <taxon>Hexamitidae</taxon>
        <taxon>Hexamitinae</taxon>
        <taxon>Trepomonas</taxon>
    </lineage>
</organism>
<dbReference type="GO" id="GO:0004674">
    <property type="term" value="F:protein serine/threonine kinase activity"/>
    <property type="evidence" value="ECO:0007669"/>
    <property type="project" value="UniProtKB-KW"/>
</dbReference>
<sequence>TISFKSQTLLTVLHITADDAMNISIIPTDLKQNTLLSLVNTTKVDLTSFCLFQQLSLQSIGFRAQPFCLDTLQSLESVTITNAEQIDWQSSFTMAKLSLIGTKGSLLTLPAFKMQQLALKNMNIRILRFEGEELTCESCSIDQFDVSSTKLSLKSMFFGGDIGKNTLEVDFVNVSTKNKNNFDFSGLNLKKLFVKYNFQHQFALNSLSSLQSSELLQLNIDYSNVTDLTPLQRIFSLQSLSCQNCRISTLEPLKSLNLKTLDVSNTLVTDLTPISPKTQVIAEGCRVKRFQLNSESQFNIISSQCYNLFLNCKNRRVFGLKKQKMVITESCAYLKLKTTFEIGQKVRFDDKFQTYKNYVQRVAKISDISCLESILDKYPLLNDKYQKQLQQLKQEQGQLILMAKLLQDSLDIYSDVLQGIHGEQ</sequence>
<feature type="coiled-coil region" evidence="3">
    <location>
        <begin position="375"/>
        <end position="402"/>
    </location>
</feature>
<keyword evidence="2" id="KW-0677">Repeat</keyword>
<dbReference type="Gene3D" id="3.80.10.10">
    <property type="entry name" value="Ribonuclease Inhibitor"/>
    <property type="match status" value="1"/>
</dbReference>
<keyword evidence="4" id="KW-0418">Kinase</keyword>
<evidence type="ECO:0000256" key="1">
    <source>
        <dbReference type="ARBA" id="ARBA00022614"/>
    </source>
</evidence>
<evidence type="ECO:0000256" key="2">
    <source>
        <dbReference type="ARBA" id="ARBA00022737"/>
    </source>
</evidence>
<name>A0A146KJS2_9EUKA</name>
<keyword evidence="4" id="KW-0723">Serine/threonine-protein kinase</keyword>
<keyword evidence="4" id="KW-0808">Transferase</keyword>
<feature type="non-terminal residue" evidence="4">
    <location>
        <position position="1"/>
    </location>
</feature>
<evidence type="ECO:0000256" key="3">
    <source>
        <dbReference type="SAM" id="Coils"/>
    </source>
</evidence>
<dbReference type="Pfam" id="PF12799">
    <property type="entry name" value="LRR_4"/>
    <property type="match status" value="1"/>
</dbReference>
<proteinExistence type="predicted"/>